<dbReference type="InterPro" id="IPR005151">
    <property type="entry name" value="Tail-specific_protease"/>
</dbReference>
<dbReference type="Pfam" id="PF03572">
    <property type="entry name" value="Peptidase_S41"/>
    <property type="match status" value="1"/>
</dbReference>
<accession>A0A8J6JIS9</accession>
<name>A0A8J6JIS9_9FIRM</name>
<dbReference type="AlphaFoldDB" id="A0A8J6JIS9"/>
<proteinExistence type="predicted"/>
<dbReference type="SUPFAM" id="SSF52096">
    <property type="entry name" value="ClpP/crotonase"/>
    <property type="match status" value="1"/>
</dbReference>
<evidence type="ECO:0000259" key="2">
    <source>
        <dbReference type="Pfam" id="PF03572"/>
    </source>
</evidence>
<comment type="caution">
    <text evidence="3">The sequence shown here is derived from an EMBL/GenBank/DDBJ whole genome shotgun (WGS) entry which is preliminary data.</text>
</comment>
<sequence>MRRLTGLMLCLLLLLSACGTAGPVLTPTPSPAPVPLPSFEDVLTDSNARHADMVDRHLVEDLSPYLCEFSGGDLKAAGFTEEELAALVQYDALYSARTTLTAEEADRDVDLLFRLFRYCFALYEYYGGRKAFDAARAAVEKDLAGQRFITAGRLEEILFTRLSFITDGHSSLNGRPFTPRQRLYYSEEAAFLPDGAGGYVIDGVLPVRLTAVNGGTDLEHWIVPSISPGGRLVWYPGTLAPSGDPAVEAVYTLEDGELNLTLAEAQPYTGYERTPAFSASWDGVPTVTMRDFTDADIRNPFIATGAPLAEEPLAILDLRGNGGGMLSTASAWLYAYGCGGLAPFCGDIGVFLSTRATSYIKAHDTPRRLPFLNYLGTPEQYHDKFMTDYRRRGNYSTLHQSEAVERAEGGGLLFVLTDSASMSCAEHLAAALHGRENTIFVGTNTKGALLGDPGVLTVLPHSGIRVQLSVSLYLYYDGETFDETVGFHPDLWVGGDSLARVEALISHYELQQE</sequence>
<keyword evidence="4" id="KW-1185">Reference proteome</keyword>
<protein>
    <recommendedName>
        <fullName evidence="2">Tail specific protease domain-containing protein</fullName>
    </recommendedName>
</protein>
<dbReference type="PROSITE" id="PS51257">
    <property type="entry name" value="PROKAR_LIPOPROTEIN"/>
    <property type="match status" value="1"/>
</dbReference>
<dbReference type="GO" id="GO:0008236">
    <property type="term" value="F:serine-type peptidase activity"/>
    <property type="evidence" value="ECO:0007669"/>
    <property type="project" value="InterPro"/>
</dbReference>
<evidence type="ECO:0000313" key="4">
    <source>
        <dbReference type="Proteomes" id="UP000607645"/>
    </source>
</evidence>
<feature type="signal peptide" evidence="1">
    <location>
        <begin position="1"/>
        <end position="21"/>
    </location>
</feature>
<evidence type="ECO:0000256" key="1">
    <source>
        <dbReference type="SAM" id="SignalP"/>
    </source>
</evidence>
<dbReference type="EMBL" id="JACOPQ010000002">
    <property type="protein sequence ID" value="MBC5736047.1"/>
    <property type="molecule type" value="Genomic_DNA"/>
</dbReference>
<dbReference type="Proteomes" id="UP000607645">
    <property type="component" value="Unassembled WGS sequence"/>
</dbReference>
<evidence type="ECO:0000313" key="3">
    <source>
        <dbReference type="EMBL" id="MBC5736047.1"/>
    </source>
</evidence>
<keyword evidence="1" id="KW-0732">Signal</keyword>
<gene>
    <name evidence="3" type="ORF">H8S62_03360</name>
</gene>
<feature type="chain" id="PRO_5038778212" description="Tail specific protease domain-containing protein" evidence="1">
    <location>
        <begin position="22"/>
        <end position="513"/>
    </location>
</feature>
<organism evidence="3 4">
    <name type="scientific">Lawsonibacter faecis</name>
    <dbReference type="NCBI Taxonomy" id="2763052"/>
    <lineage>
        <taxon>Bacteria</taxon>
        <taxon>Bacillati</taxon>
        <taxon>Bacillota</taxon>
        <taxon>Clostridia</taxon>
        <taxon>Eubacteriales</taxon>
        <taxon>Oscillospiraceae</taxon>
        <taxon>Lawsonibacter</taxon>
    </lineage>
</organism>
<dbReference type="RefSeq" id="WP_186918449.1">
    <property type="nucleotide sequence ID" value="NZ_JACOPQ010000002.1"/>
</dbReference>
<dbReference type="GO" id="GO:0006508">
    <property type="term" value="P:proteolysis"/>
    <property type="evidence" value="ECO:0007669"/>
    <property type="project" value="InterPro"/>
</dbReference>
<dbReference type="Gene3D" id="3.90.226.10">
    <property type="entry name" value="2-enoyl-CoA Hydratase, Chain A, domain 1"/>
    <property type="match status" value="1"/>
</dbReference>
<reference evidence="3" key="1">
    <citation type="submission" date="2020-08" db="EMBL/GenBank/DDBJ databases">
        <title>Genome public.</title>
        <authorList>
            <person name="Liu C."/>
            <person name="Sun Q."/>
        </authorList>
    </citation>
    <scope>NUCLEOTIDE SEQUENCE</scope>
    <source>
        <strain evidence="3">NSJ-52</strain>
    </source>
</reference>
<dbReference type="InterPro" id="IPR029045">
    <property type="entry name" value="ClpP/crotonase-like_dom_sf"/>
</dbReference>
<feature type="domain" description="Tail specific protease" evidence="2">
    <location>
        <begin position="387"/>
        <end position="491"/>
    </location>
</feature>